<dbReference type="InterPro" id="IPR011333">
    <property type="entry name" value="SKP1/BTB/POZ_sf"/>
</dbReference>
<proteinExistence type="predicted"/>
<protein>
    <submittedName>
        <fullName evidence="3">BTB domain-containing protein</fullName>
    </submittedName>
</protein>
<accession>A0A7I4XZK1</accession>
<evidence type="ECO:0000313" key="3">
    <source>
        <dbReference type="WBParaSite" id="HCON_00024770-00001"/>
    </source>
</evidence>
<evidence type="ECO:0000259" key="1">
    <source>
        <dbReference type="PROSITE" id="PS50097"/>
    </source>
</evidence>
<feature type="domain" description="BTB" evidence="1">
    <location>
        <begin position="187"/>
        <end position="252"/>
    </location>
</feature>
<dbReference type="SUPFAM" id="SSF54695">
    <property type="entry name" value="POZ domain"/>
    <property type="match status" value="1"/>
</dbReference>
<sequence>MSTTTTEQDLIFIHFWKFPVQPSVGIVREIDVFSTIHGPVIHDWEIRVGPDTFGAFRQAGLRNRQIQLRLRPAMFREHIAEATKCTFQMKVRDRQTGEELLSPEPCTVVPAVNERSQGFKVPHTSAIGSTLIQLYQVTSFAGRVCEITTTMSISPAQFIISEWEMMAPPMPLHLDWRFRLLDDKSCHNFLIVCRDGQMFTSKEALYLCSPYFREFFNGAGREADKVEFVDSAIDAARTVVTYMVTSTFAAPQDVSPAIVKDIYNLANRFDVMLLSSLMVAVERLGYLNVIEHYEKMDVLLEWFLTAHECHMNKLQNAAVAYLTIYHQKEYLAEYGDGEVPKPSPAAERLNRGHGGFRTTPHQRVLNAQFSVSSVRGVEKVEV</sequence>
<dbReference type="OMA" id="GSIERHC"/>
<keyword evidence="2" id="KW-1185">Reference proteome</keyword>
<dbReference type="PROSITE" id="PS50097">
    <property type="entry name" value="BTB"/>
    <property type="match status" value="1"/>
</dbReference>
<dbReference type="OrthoDB" id="5789694at2759"/>
<dbReference type="Gene3D" id="3.30.710.10">
    <property type="entry name" value="Potassium Channel Kv1.1, Chain A"/>
    <property type="match status" value="1"/>
</dbReference>
<dbReference type="Proteomes" id="UP000025227">
    <property type="component" value="Unplaced"/>
</dbReference>
<dbReference type="AlphaFoldDB" id="A0A7I4XZK1"/>
<dbReference type="WBParaSite" id="HCON_00024770-00001">
    <property type="protein sequence ID" value="HCON_00024770-00001"/>
    <property type="gene ID" value="HCON_00024770"/>
</dbReference>
<dbReference type="InterPro" id="IPR000210">
    <property type="entry name" value="BTB/POZ_dom"/>
</dbReference>
<reference evidence="3" key="1">
    <citation type="submission" date="2020-12" db="UniProtKB">
        <authorList>
            <consortium name="WormBaseParasite"/>
        </authorList>
    </citation>
    <scope>IDENTIFICATION</scope>
    <source>
        <strain evidence="3">MHco3</strain>
    </source>
</reference>
<dbReference type="Pfam" id="PF00651">
    <property type="entry name" value="BTB"/>
    <property type="match status" value="1"/>
</dbReference>
<name>A0A7I4XZK1_HAECO</name>
<evidence type="ECO:0000313" key="2">
    <source>
        <dbReference type="Proteomes" id="UP000025227"/>
    </source>
</evidence>
<organism evidence="2 3">
    <name type="scientific">Haemonchus contortus</name>
    <name type="common">Barber pole worm</name>
    <dbReference type="NCBI Taxonomy" id="6289"/>
    <lineage>
        <taxon>Eukaryota</taxon>
        <taxon>Metazoa</taxon>
        <taxon>Ecdysozoa</taxon>
        <taxon>Nematoda</taxon>
        <taxon>Chromadorea</taxon>
        <taxon>Rhabditida</taxon>
        <taxon>Rhabditina</taxon>
        <taxon>Rhabditomorpha</taxon>
        <taxon>Strongyloidea</taxon>
        <taxon>Trichostrongylidae</taxon>
        <taxon>Haemonchus</taxon>
    </lineage>
</organism>